<keyword evidence="1" id="KW-0812">Transmembrane</keyword>
<feature type="transmembrane region" description="Helical" evidence="1">
    <location>
        <begin position="6"/>
        <end position="26"/>
    </location>
</feature>
<keyword evidence="1" id="KW-0472">Membrane</keyword>
<organism evidence="2 3">
    <name type="scientific">Novosphingobium resinovorum</name>
    <dbReference type="NCBI Taxonomy" id="158500"/>
    <lineage>
        <taxon>Bacteria</taxon>
        <taxon>Pseudomonadati</taxon>
        <taxon>Pseudomonadota</taxon>
        <taxon>Alphaproteobacteria</taxon>
        <taxon>Sphingomonadales</taxon>
        <taxon>Sphingomonadaceae</taxon>
        <taxon>Novosphingobium</taxon>
    </lineage>
</organism>
<comment type="caution">
    <text evidence="2">The sequence shown here is derived from an EMBL/GenBank/DDBJ whole genome shotgun (WGS) entry which is preliminary data.</text>
</comment>
<evidence type="ECO:0000313" key="3">
    <source>
        <dbReference type="Proteomes" id="UP000024329"/>
    </source>
</evidence>
<accession>A0A031JR54</accession>
<protein>
    <submittedName>
        <fullName evidence="2">Uncharacterized protein</fullName>
    </submittedName>
</protein>
<reference evidence="2 3" key="1">
    <citation type="submission" date="2014-03" db="EMBL/GenBank/DDBJ databases">
        <title>Whole genome sequence of Novosphingobium resinovorum KF1.</title>
        <authorList>
            <person name="Gan H.M."/>
            <person name="Gan H.Y."/>
            <person name="Chew T.H."/>
            <person name="Savka M.A."/>
        </authorList>
    </citation>
    <scope>NUCLEOTIDE SEQUENCE [LARGE SCALE GENOMIC DNA]</scope>
    <source>
        <strain evidence="2 3">KF1</strain>
    </source>
</reference>
<proteinExistence type="predicted"/>
<sequence>MRMLAILRYWAIDAFSVVWTFILSGMTMNDQKPPKQPSSGRRKAAHKRAALILSCNAVL</sequence>
<name>A0A031JR54_9SPHN</name>
<keyword evidence="1" id="KW-1133">Transmembrane helix</keyword>
<evidence type="ECO:0000313" key="2">
    <source>
        <dbReference type="EMBL" id="EZP79369.1"/>
    </source>
</evidence>
<dbReference type="AlphaFoldDB" id="A0A031JR54"/>
<dbReference type="EMBL" id="JFYZ01000026">
    <property type="protein sequence ID" value="EZP79369.1"/>
    <property type="molecule type" value="Genomic_DNA"/>
</dbReference>
<dbReference type="Proteomes" id="UP000024329">
    <property type="component" value="Unassembled WGS sequence"/>
</dbReference>
<evidence type="ECO:0000256" key="1">
    <source>
        <dbReference type="SAM" id="Phobius"/>
    </source>
</evidence>
<gene>
    <name evidence="2" type="ORF">BV97_04036</name>
</gene>